<comment type="catalytic activity">
    <reaction evidence="16">
        <text>(2E)-tetradecenoyl-CoA + NADPH + H(+) = tetradecanoyl-CoA + NADP(+)</text>
        <dbReference type="Rhea" id="RHEA:44968"/>
        <dbReference type="ChEBI" id="CHEBI:15378"/>
        <dbReference type="ChEBI" id="CHEBI:57385"/>
        <dbReference type="ChEBI" id="CHEBI:57783"/>
        <dbReference type="ChEBI" id="CHEBI:58349"/>
        <dbReference type="ChEBI" id="CHEBI:61405"/>
    </reaction>
    <physiologicalReaction direction="left-to-right" evidence="16">
        <dbReference type="Rhea" id="RHEA:44969"/>
    </physiologicalReaction>
</comment>
<evidence type="ECO:0000256" key="17">
    <source>
        <dbReference type="ARBA" id="ARBA00049108"/>
    </source>
</evidence>
<reference evidence="22 23" key="1">
    <citation type="journal article" date="2014" name="BMC Genomics">
        <title>Comparison of environmental and isolate Sulfobacillus genomes reveals diverse carbon, sulfur, nitrogen, and hydrogen metabolisms.</title>
        <authorList>
            <person name="Justice N.B."/>
            <person name="Norman A."/>
            <person name="Brown C.T."/>
            <person name="Singh A."/>
            <person name="Thomas B.C."/>
            <person name="Banfield J.F."/>
        </authorList>
    </citation>
    <scope>NUCLEOTIDE SEQUENCE [LARGE SCALE GENOMIC DNA]</scope>
    <source>
        <strain evidence="22">AMDSBA3</strain>
    </source>
</reference>
<gene>
    <name evidence="22" type="ORF">C7B45_16865</name>
</gene>
<comment type="pathway">
    <text evidence="2">Lipid metabolism.</text>
</comment>
<evidence type="ECO:0000256" key="16">
    <source>
        <dbReference type="ARBA" id="ARBA00048686"/>
    </source>
</evidence>
<evidence type="ECO:0000313" key="23">
    <source>
        <dbReference type="Proteomes" id="UP000241848"/>
    </source>
</evidence>
<dbReference type="PANTHER" id="PTHR24317:SF7">
    <property type="entry name" value="PEROXISOMAL TRANS-2-ENOYL-COA REDUCTASE"/>
    <property type="match status" value="1"/>
</dbReference>
<evidence type="ECO:0000256" key="15">
    <source>
        <dbReference type="ARBA" id="ARBA00047570"/>
    </source>
</evidence>
<comment type="subcellular location">
    <subcellularLocation>
        <location evidence="1">Peroxisome</location>
    </subcellularLocation>
</comment>
<evidence type="ECO:0000259" key="21">
    <source>
        <dbReference type="SMART" id="SM00822"/>
    </source>
</evidence>
<comment type="catalytic activity">
    <reaction evidence="18">
        <text>a (2E)-enoyl-CoA + NADPH + H(+) = a 2,3-saturated acyl-CoA + NADP(+)</text>
        <dbReference type="Rhea" id="RHEA:33763"/>
        <dbReference type="ChEBI" id="CHEBI:15378"/>
        <dbReference type="ChEBI" id="CHEBI:57783"/>
        <dbReference type="ChEBI" id="CHEBI:58349"/>
        <dbReference type="ChEBI" id="CHEBI:58856"/>
        <dbReference type="ChEBI" id="CHEBI:65111"/>
        <dbReference type="EC" id="1.3.1.38"/>
    </reaction>
    <physiologicalReaction direction="left-to-right" evidence="18">
        <dbReference type="Rhea" id="RHEA:33764"/>
    </physiologicalReaction>
</comment>
<dbReference type="Proteomes" id="UP000241848">
    <property type="component" value="Unassembled WGS sequence"/>
</dbReference>
<dbReference type="SMART" id="SM00822">
    <property type="entry name" value="PKS_KR"/>
    <property type="match status" value="1"/>
</dbReference>
<keyword evidence="5" id="KW-0276">Fatty acid metabolism</keyword>
<evidence type="ECO:0000256" key="6">
    <source>
        <dbReference type="ARBA" id="ARBA00022857"/>
    </source>
</evidence>
<organism evidence="22 23">
    <name type="scientific">Sulfobacillus acidophilus</name>
    <dbReference type="NCBI Taxonomy" id="53633"/>
    <lineage>
        <taxon>Bacteria</taxon>
        <taxon>Bacillati</taxon>
        <taxon>Bacillota</taxon>
        <taxon>Clostridia</taxon>
        <taxon>Eubacteriales</taxon>
        <taxon>Clostridiales Family XVII. Incertae Sedis</taxon>
        <taxon>Sulfobacillus</taxon>
    </lineage>
</organism>
<evidence type="ECO:0000256" key="4">
    <source>
        <dbReference type="ARBA" id="ARBA00022553"/>
    </source>
</evidence>
<evidence type="ECO:0000256" key="14">
    <source>
        <dbReference type="ARBA" id="ARBA00041063"/>
    </source>
</evidence>
<dbReference type="GO" id="GO:0008206">
    <property type="term" value="P:bile acid metabolic process"/>
    <property type="evidence" value="ECO:0007669"/>
    <property type="project" value="UniProtKB-ARBA"/>
</dbReference>
<evidence type="ECO:0000256" key="7">
    <source>
        <dbReference type="ARBA" id="ARBA00023002"/>
    </source>
</evidence>
<evidence type="ECO:0000256" key="12">
    <source>
        <dbReference type="ARBA" id="ARBA00038622"/>
    </source>
</evidence>
<dbReference type="FunFam" id="3.40.50.720:FF:000084">
    <property type="entry name" value="Short-chain dehydrogenase reductase"/>
    <property type="match status" value="1"/>
</dbReference>
<dbReference type="InterPro" id="IPR036291">
    <property type="entry name" value="NAD(P)-bd_dom_sf"/>
</dbReference>
<dbReference type="SUPFAM" id="SSF51735">
    <property type="entry name" value="NAD(P)-binding Rossmann-fold domains"/>
    <property type="match status" value="1"/>
</dbReference>
<evidence type="ECO:0000256" key="10">
    <source>
        <dbReference type="ARBA" id="ARBA00023160"/>
    </source>
</evidence>
<dbReference type="EMBL" id="PXYV01000093">
    <property type="protein sequence ID" value="PSR20043.1"/>
    <property type="molecule type" value="Genomic_DNA"/>
</dbReference>
<evidence type="ECO:0000313" key="22">
    <source>
        <dbReference type="EMBL" id="PSR20043.1"/>
    </source>
</evidence>
<proteinExistence type="predicted"/>
<dbReference type="GO" id="GO:0006633">
    <property type="term" value="P:fatty acid biosynthetic process"/>
    <property type="evidence" value="ECO:0007669"/>
    <property type="project" value="UniProtKB-KW"/>
</dbReference>
<dbReference type="InterPro" id="IPR052388">
    <property type="entry name" value="Peroxisomal_t2-enoyl-CoA_red"/>
</dbReference>
<evidence type="ECO:0000256" key="5">
    <source>
        <dbReference type="ARBA" id="ARBA00022832"/>
    </source>
</evidence>
<evidence type="ECO:0000256" key="3">
    <source>
        <dbReference type="ARBA" id="ARBA00022516"/>
    </source>
</evidence>
<evidence type="ECO:0000256" key="18">
    <source>
        <dbReference type="ARBA" id="ARBA00049251"/>
    </source>
</evidence>
<accession>A0A2T2WCT4</accession>
<dbReference type="Pfam" id="PF13561">
    <property type="entry name" value="adh_short_C2"/>
    <property type="match status" value="1"/>
</dbReference>
<keyword evidence="6" id="KW-0521">NADP</keyword>
<dbReference type="InterPro" id="IPR002347">
    <property type="entry name" value="SDR_fam"/>
</dbReference>
<comment type="catalytic activity">
    <reaction evidence="20">
        <text>(2E)-octenoyl-CoA + NADPH + H(+) = octanoyl-CoA + NADP(+)</text>
        <dbReference type="Rhea" id="RHEA:44952"/>
        <dbReference type="ChEBI" id="CHEBI:15378"/>
        <dbReference type="ChEBI" id="CHEBI:57386"/>
        <dbReference type="ChEBI" id="CHEBI:57783"/>
        <dbReference type="ChEBI" id="CHEBI:58349"/>
        <dbReference type="ChEBI" id="CHEBI:62242"/>
    </reaction>
    <physiologicalReaction direction="left-to-right" evidence="20">
        <dbReference type="Rhea" id="RHEA:44953"/>
    </physiologicalReaction>
</comment>
<keyword evidence="3" id="KW-0444">Lipid biosynthesis</keyword>
<keyword evidence="4" id="KW-0597">Phosphoprotein</keyword>
<feature type="domain" description="Ketoreductase" evidence="21">
    <location>
        <begin position="17"/>
        <end position="219"/>
    </location>
</feature>
<comment type="caution">
    <text evidence="22">The sequence shown here is derived from an EMBL/GenBank/DDBJ whole genome shotgun (WGS) entry which is preliminary data.</text>
</comment>
<dbReference type="PANTHER" id="PTHR24317">
    <property type="entry name" value="PEROXISOMAL TRANS-2-ENOYL-COA REDUCTASE"/>
    <property type="match status" value="1"/>
</dbReference>
<keyword evidence="7" id="KW-0560">Oxidoreductase</keyword>
<evidence type="ECO:0000256" key="11">
    <source>
        <dbReference type="ARBA" id="ARBA00037124"/>
    </source>
</evidence>
<dbReference type="Gene3D" id="3.40.50.720">
    <property type="entry name" value="NAD(P)-binding Rossmann-like Domain"/>
    <property type="match status" value="1"/>
</dbReference>
<evidence type="ECO:0000256" key="8">
    <source>
        <dbReference type="ARBA" id="ARBA00023098"/>
    </source>
</evidence>
<dbReference type="EC" id="1.3.1.38" evidence="13"/>
<evidence type="ECO:0000256" key="1">
    <source>
        <dbReference type="ARBA" id="ARBA00004275"/>
    </source>
</evidence>
<sequence length="277" mass="28798">MPRGVTEVFNAALFSGQVVLITGGGTGLGRTMAELFGHHGATVVIAGRRQAVLEDTCDALSGQGVTVMAQVLDIRDREAVENAVAEVIARWGRIDVLVNNAGGQFPQAALDITARGLDAVIRTNLYGTINVSQAVARTMMKAGGGVIVNIVVSSLERGIPGVAHTVAARAGVVGYMRTVAREWGPYNIRINAVGPGMIDTPGFRQEIVQARNDSLIEETRKQIPLGRLGTPDDIAALVAFLASPAASYITGQYITVDGGNSLAGGISVLPDPAVADS</sequence>
<protein>
    <recommendedName>
        <fullName evidence="14">Peroxisomal trans-2-enoyl-CoA reductase</fullName>
        <ecNumber evidence="13">1.3.1.38</ecNumber>
    </recommendedName>
</protein>
<dbReference type="GO" id="GO:0019166">
    <property type="term" value="F:trans-2-enoyl-CoA reductase (NADPH) activity"/>
    <property type="evidence" value="ECO:0007669"/>
    <property type="project" value="UniProtKB-EC"/>
</dbReference>
<evidence type="ECO:0000256" key="9">
    <source>
        <dbReference type="ARBA" id="ARBA00023140"/>
    </source>
</evidence>
<comment type="catalytic activity">
    <reaction evidence="17">
        <text>(2E)-hexenoyl-CoA + NADPH + H(+) = hexanoyl-CoA + NADP(+)</text>
        <dbReference type="Rhea" id="RHEA:44956"/>
        <dbReference type="ChEBI" id="CHEBI:15378"/>
        <dbReference type="ChEBI" id="CHEBI:57783"/>
        <dbReference type="ChEBI" id="CHEBI:58349"/>
        <dbReference type="ChEBI" id="CHEBI:62077"/>
        <dbReference type="ChEBI" id="CHEBI:62620"/>
    </reaction>
    <physiologicalReaction direction="left-to-right" evidence="17">
        <dbReference type="Rhea" id="RHEA:44957"/>
    </physiologicalReaction>
</comment>
<evidence type="ECO:0000256" key="20">
    <source>
        <dbReference type="ARBA" id="ARBA00049559"/>
    </source>
</evidence>
<keyword evidence="10" id="KW-0275">Fatty acid biosynthesis</keyword>
<keyword evidence="9" id="KW-0576">Peroxisome</keyword>
<comment type="function">
    <text evidence="11">Participates in chain elongation of fatty acids. Catalyzes the reduction of trans-2-enoyl-CoAs of varying chain lengths from 6:1 to 16:1, having maximum activity with 10:1 CoA. Has no 2,4-dienoyl-CoA reductase activity.</text>
</comment>
<name>A0A2T2WCT4_9FIRM</name>
<comment type="subunit">
    <text evidence="12">Interacts with PEX5, probably required to target it into peroxisomes.</text>
</comment>
<evidence type="ECO:0000256" key="13">
    <source>
        <dbReference type="ARBA" id="ARBA00038849"/>
    </source>
</evidence>
<dbReference type="InterPro" id="IPR057326">
    <property type="entry name" value="KR_dom"/>
</dbReference>
<dbReference type="PRINTS" id="PR00081">
    <property type="entry name" value="GDHRDH"/>
</dbReference>
<evidence type="ECO:0000256" key="2">
    <source>
        <dbReference type="ARBA" id="ARBA00005189"/>
    </source>
</evidence>
<comment type="catalytic activity">
    <reaction evidence="15">
        <text>(2E)-dodecenoyl-CoA + NADPH + H(+) = dodecanoyl-CoA + NADP(+)</text>
        <dbReference type="Rhea" id="RHEA:44964"/>
        <dbReference type="ChEBI" id="CHEBI:15378"/>
        <dbReference type="ChEBI" id="CHEBI:57330"/>
        <dbReference type="ChEBI" id="CHEBI:57375"/>
        <dbReference type="ChEBI" id="CHEBI:57783"/>
        <dbReference type="ChEBI" id="CHEBI:58349"/>
    </reaction>
    <physiologicalReaction direction="left-to-right" evidence="15">
        <dbReference type="Rhea" id="RHEA:44965"/>
    </physiologicalReaction>
</comment>
<evidence type="ECO:0000256" key="19">
    <source>
        <dbReference type="ARBA" id="ARBA00049386"/>
    </source>
</evidence>
<keyword evidence="8" id="KW-0443">Lipid metabolism</keyword>
<dbReference type="AlphaFoldDB" id="A0A2T2WCT4"/>
<dbReference type="PRINTS" id="PR00080">
    <property type="entry name" value="SDRFAMILY"/>
</dbReference>
<comment type="catalytic activity">
    <reaction evidence="19">
        <text>(2E)-decenoyl-CoA + NADPH + H(+) = decanoyl-CoA + NADP(+)</text>
        <dbReference type="Rhea" id="RHEA:44960"/>
        <dbReference type="ChEBI" id="CHEBI:15378"/>
        <dbReference type="ChEBI" id="CHEBI:57783"/>
        <dbReference type="ChEBI" id="CHEBI:58349"/>
        <dbReference type="ChEBI" id="CHEBI:61406"/>
        <dbReference type="ChEBI" id="CHEBI:61430"/>
    </reaction>
    <physiologicalReaction direction="left-to-right" evidence="19">
        <dbReference type="Rhea" id="RHEA:44961"/>
    </physiologicalReaction>
</comment>